<sequence>MIPDWKLADEALRNIEVKGNENNQPVNIIGIAEGLECIGIGTDAAVFRYQMTPNYVFKVYSSQALKKKEVEKYVYEHLKGSRYFPQLYGSGINYIVLSFEEGVTFYDCLLQGIPITEQAIQDVEEAREYVRSQGLNPRDIHLKNILLQNGRGKVLDVSEYVKKGNDRRWEHLVWAYKNFYSFISGIQVPLWILKTIKHWYFRINSASFVLKEFSERVSRFLFKQRK</sequence>
<protein>
    <submittedName>
        <fullName evidence="1">Serine/threonine protein kinase</fullName>
    </submittedName>
</protein>
<dbReference type="InterPro" id="IPR011009">
    <property type="entry name" value="Kinase-like_dom_sf"/>
</dbReference>
<name>A0A942T1Q3_9BACI</name>
<dbReference type="PANTHER" id="PTHR37171">
    <property type="entry name" value="SERINE/THREONINE-PROTEIN KINASE YRZF-RELATED"/>
    <property type="match status" value="1"/>
</dbReference>
<keyword evidence="1" id="KW-0808">Transferase</keyword>
<dbReference type="PANTHER" id="PTHR37171:SF1">
    <property type="entry name" value="SERINE_THREONINE-PROTEIN KINASE YRZF-RELATED"/>
    <property type="match status" value="1"/>
</dbReference>
<organism evidence="1">
    <name type="scientific">Neobacillus citreus</name>
    <dbReference type="NCBI Taxonomy" id="2833578"/>
    <lineage>
        <taxon>Bacteria</taxon>
        <taxon>Bacillati</taxon>
        <taxon>Bacillota</taxon>
        <taxon>Bacilli</taxon>
        <taxon>Bacillales</taxon>
        <taxon>Bacillaceae</taxon>
        <taxon>Neobacillus</taxon>
    </lineage>
</organism>
<dbReference type="InterPro" id="IPR052396">
    <property type="entry name" value="Meiotic_Drive_Suppr_Kinase"/>
</dbReference>
<accession>A0A942T1Q3</accession>
<dbReference type="GO" id="GO:0004674">
    <property type="term" value="F:protein serine/threonine kinase activity"/>
    <property type="evidence" value="ECO:0007669"/>
    <property type="project" value="UniProtKB-KW"/>
</dbReference>
<reference evidence="1" key="1">
    <citation type="submission" date="2021-05" db="EMBL/GenBank/DDBJ databases">
        <title>Novel Bacillus species.</title>
        <authorList>
            <person name="Liu G."/>
        </authorList>
    </citation>
    <scope>NUCLEOTIDE SEQUENCE</scope>
    <source>
        <strain evidence="1">FJAT-50051</strain>
    </source>
</reference>
<dbReference type="SUPFAM" id="SSF56112">
    <property type="entry name" value="Protein kinase-like (PK-like)"/>
    <property type="match status" value="1"/>
</dbReference>
<proteinExistence type="predicted"/>
<gene>
    <name evidence="1" type="ORF">KHB02_20850</name>
</gene>
<dbReference type="AlphaFoldDB" id="A0A942T1Q3"/>
<comment type="caution">
    <text evidence="1">The sequence shown here is derived from an EMBL/GenBank/DDBJ whole genome shotgun (WGS) entry which is preliminary data.</text>
</comment>
<keyword evidence="1" id="KW-0418">Kinase</keyword>
<keyword evidence="1" id="KW-0723">Serine/threonine-protein kinase</keyword>
<evidence type="ECO:0000313" key="1">
    <source>
        <dbReference type="EMBL" id="MBS4183845.1"/>
    </source>
</evidence>
<dbReference type="EMBL" id="JAGYPE010000004">
    <property type="protein sequence ID" value="MBS4183845.1"/>
    <property type="molecule type" value="Genomic_DNA"/>
</dbReference>